<sequence length="25" mass="3067">MLVKEWLPSKFQQGKPISRLQNYQF</sequence>
<accession>A0A0A8ZQ53</accession>
<dbReference type="EMBL" id="GBRH01258072">
    <property type="protein sequence ID" value="JAD39823.1"/>
    <property type="molecule type" value="Transcribed_RNA"/>
</dbReference>
<reference evidence="1" key="2">
    <citation type="journal article" date="2015" name="Data Brief">
        <title>Shoot transcriptome of the giant reed, Arundo donax.</title>
        <authorList>
            <person name="Barrero R.A."/>
            <person name="Guerrero F.D."/>
            <person name="Moolhuijzen P."/>
            <person name="Goolsby J.A."/>
            <person name="Tidwell J."/>
            <person name="Bellgard S.E."/>
            <person name="Bellgard M.I."/>
        </authorList>
    </citation>
    <scope>NUCLEOTIDE SEQUENCE</scope>
    <source>
        <tissue evidence="1">Shoot tissue taken approximately 20 cm above the soil surface</tissue>
    </source>
</reference>
<reference evidence="1" key="1">
    <citation type="submission" date="2014-09" db="EMBL/GenBank/DDBJ databases">
        <authorList>
            <person name="Magalhaes I.L.F."/>
            <person name="Oliveira U."/>
            <person name="Santos F.R."/>
            <person name="Vidigal T.H.D.A."/>
            <person name="Brescovit A.D."/>
            <person name="Santos A.J."/>
        </authorList>
    </citation>
    <scope>NUCLEOTIDE SEQUENCE</scope>
    <source>
        <tissue evidence="1">Shoot tissue taken approximately 20 cm above the soil surface</tissue>
    </source>
</reference>
<protein>
    <submittedName>
        <fullName evidence="1">Uncharacterized protein</fullName>
    </submittedName>
</protein>
<organism evidence="1">
    <name type="scientific">Arundo donax</name>
    <name type="common">Giant reed</name>
    <name type="synonym">Donax arundinaceus</name>
    <dbReference type="NCBI Taxonomy" id="35708"/>
    <lineage>
        <taxon>Eukaryota</taxon>
        <taxon>Viridiplantae</taxon>
        <taxon>Streptophyta</taxon>
        <taxon>Embryophyta</taxon>
        <taxon>Tracheophyta</taxon>
        <taxon>Spermatophyta</taxon>
        <taxon>Magnoliopsida</taxon>
        <taxon>Liliopsida</taxon>
        <taxon>Poales</taxon>
        <taxon>Poaceae</taxon>
        <taxon>PACMAD clade</taxon>
        <taxon>Arundinoideae</taxon>
        <taxon>Arundineae</taxon>
        <taxon>Arundo</taxon>
    </lineage>
</organism>
<name>A0A0A8ZQ53_ARUDO</name>
<dbReference type="AlphaFoldDB" id="A0A0A8ZQ53"/>
<evidence type="ECO:0000313" key="1">
    <source>
        <dbReference type="EMBL" id="JAD39823.1"/>
    </source>
</evidence>
<proteinExistence type="predicted"/>